<proteinExistence type="predicted"/>
<comment type="cofactor">
    <cofactor evidence="3">
        <name>FAD</name>
        <dbReference type="ChEBI" id="CHEBI:57692"/>
    </cofactor>
    <text evidence="3">Binds 1 FAD per subunit.</text>
</comment>
<keyword evidence="1 3" id="KW-0285">Flavoprotein</keyword>
<dbReference type="Gene3D" id="1.10.579.10">
    <property type="entry name" value="DNA Cyclobutane Dipyrimidine Photolyase, subunit A, domain 3"/>
    <property type="match status" value="1"/>
</dbReference>
<dbReference type="GO" id="GO:0071949">
    <property type="term" value="F:FAD binding"/>
    <property type="evidence" value="ECO:0007669"/>
    <property type="project" value="TreeGrafter"/>
</dbReference>
<evidence type="ECO:0000313" key="6">
    <source>
        <dbReference type="Proteomes" id="UP000284547"/>
    </source>
</evidence>
<dbReference type="GO" id="GO:0009416">
    <property type="term" value="P:response to light stimulus"/>
    <property type="evidence" value="ECO:0007669"/>
    <property type="project" value="TreeGrafter"/>
</dbReference>
<dbReference type="EMBL" id="QWEY01000006">
    <property type="protein sequence ID" value="RGP37049.1"/>
    <property type="molecule type" value="Genomic_DNA"/>
</dbReference>
<gene>
    <name evidence="5" type="ORF">D1012_11910</name>
</gene>
<keyword evidence="6" id="KW-1185">Reference proteome</keyword>
<protein>
    <submittedName>
        <fullName evidence="5">DNA photolyase</fullName>
    </submittedName>
</protein>
<dbReference type="InterPro" id="IPR005101">
    <property type="entry name" value="Cryptochr/Photolyase_FAD-bd"/>
</dbReference>
<dbReference type="PANTHER" id="PTHR11455">
    <property type="entry name" value="CRYPTOCHROME"/>
    <property type="match status" value="1"/>
</dbReference>
<dbReference type="RefSeq" id="WP_118152839.1">
    <property type="nucleotide sequence ID" value="NZ_QWEY01000006.1"/>
</dbReference>
<feature type="binding site" evidence="3">
    <location>
        <position position="28"/>
    </location>
    <ligand>
        <name>FAD</name>
        <dbReference type="ChEBI" id="CHEBI:57692"/>
    </ligand>
</feature>
<keyword evidence="2 3" id="KW-0274">FAD</keyword>
<evidence type="ECO:0000256" key="2">
    <source>
        <dbReference type="ARBA" id="ARBA00022827"/>
    </source>
</evidence>
<dbReference type="SUPFAM" id="SSF48173">
    <property type="entry name" value="Cryptochrome/photolyase FAD-binding domain"/>
    <property type="match status" value="1"/>
</dbReference>
<evidence type="ECO:0000256" key="3">
    <source>
        <dbReference type="PIRSR" id="PIRSR602081-1"/>
    </source>
</evidence>
<sequence>MTPTFSAATRACALAQLAQFIPHAGSAYAKHRNLHRPGHPHVSQLSPYLRSRLLTEAEVIRAARDAHGDSAETFVAEVLWRAYWKGWLEIRPHVWRETQAGVAASLARLDRDRTLAHTYEAACTGQTGIDGFDHWARDLTATGYLHNHQRMCFASIWLYTLHLPWQLGADFFLRHLLDGDPASNTLSWRWVAGLHTPGKQYLAQAEVITTLSDGRYWPKGLAQRVFPVAAPPSPVPGPCPQGGLWNRNLPTALLLHEDDLSPDWLLQAGLRPLSTAFLLAPGARSPRPVSPLIGDFLRRAVTDCSRRLAADLSTLHGPVQGPGAVDALVAWARQSGAVQIVTPFAPVGPVASLLASLDTRLAAENIRLVRAMRPYDAALWPHATQGFFRFHQTARHLIQQGLV</sequence>
<comment type="caution">
    <text evidence="5">The sequence shown here is derived from an EMBL/GenBank/DDBJ whole genome shotgun (WGS) entry which is preliminary data.</text>
</comment>
<dbReference type="InterPro" id="IPR002081">
    <property type="entry name" value="Cryptochrome/DNA_photolyase_1"/>
</dbReference>
<keyword evidence="5" id="KW-0456">Lyase</keyword>
<dbReference type="Proteomes" id="UP000284547">
    <property type="component" value="Unassembled WGS sequence"/>
</dbReference>
<evidence type="ECO:0000313" key="5">
    <source>
        <dbReference type="EMBL" id="RGP37049.1"/>
    </source>
</evidence>
<feature type="domain" description="Cryptochrome/DNA photolyase FAD-binding" evidence="4">
    <location>
        <begin position="74"/>
        <end position="202"/>
    </location>
</feature>
<dbReference type="OrthoDB" id="9772484at2"/>
<organism evidence="5 6">
    <name type="scientific">Pseudotabrizicola alkalilacus</name>
    <dbReference type="NCBI Taxonomy" id="2305252"/>
    <lineage>
        <taxon>Bacteria</taxon>
        <taxon>Pseudomonadati</taxon>
        <taxon>Pseudomonadota</taxon>
        <taxon>Alphaproteobacteria</taxon>
        <taxon>Rhodobacterales</taxon>
        <taxon>Paracoccaceae</taxon>
        <taxon>Pseudotabrizicola</taxon>
    </lineage>
</organism>
<evidence type="ECO:0000259" key="4">
    <source>
        <dbReference type="Pfam" id="PF03441"/>
    </source>
</evidence>
<reference evidence="5 6" key="1">
    <citation type="submission" date="2018-08" db="EMBL/GenBank/DDBJ databases">
        <title>Flavobacterium tibetense sp. nov., isolated from a wetland YonghuCo on Tibetan Plateau.</title>
        <authorList>
            <person name="Phurbu D."/>
            <person name="Lu H."/>
            <person name="Xing P."/>
        </authorList>
    </citation>
    <scope>NUCLEOTIDE SEQUENCE [LARGE SCALE GENOMIC DNA]</scope>
    <source>
        <strain evidence="5 6">DJC</strain>
    </source>
</reference>
<dbReference type="Pfam" id="PF03441">
    <property type="entry name" value="FAD_binding_7"/>
    <property type="match status" value="1"/>
</dbReference>
<feature type="binding site" evidence="3">
    <location>
        <begin position="178"/>
        <end position="180"/>
    </location>
    <ligand>
        <name>FAD</name>
        <dbReference type="ChEBI" id="CHEBI:57692"/>
    </ligand>
</feature>
<name>A0A411Z1V9_9RHOB</name>
<feature type="binding site" evidence="3">
    <location>
        <position position="74"/>
    </location>
    <ligand>
        <name>FAD</name>
        <dbReference type="ChEBI" id="CHEBI:57692"/>
    </ligand>
</feature>
<dbReference type="InterPro" id="IPR036134">
    <property type="entry name" value="Crypto/Photolyase_FAD-like_sf"/>
</dbReference>
<dbReference type="GO" id="GO:0003677">
    <property type="term" value="F:DNA binding"/>
    <property type="evidence" value="ECO:0007669"/>
    <property type="project" value="TreeGrafter"/>
</dbReference>
<accession>A0A411Z1V9</accession>
<dbReference type="AlphaFoldDB" id="A0A411Z1V9"/>
<dbReference type="PANTHER" id="PTHR11455:SF9">
    <property type="entry name" value="CRYPTOCHROME CIRCADIAN CLOCK 5 ISOFORM X1"/>
    <property type="match status" value="1"/>
</dbReference>
<dbReference type="GO" id="GO:0003904">
    <property type="term" value="F:deoxyribodipyrimidine photo-lyase activity"/>
    <property type="evidence" value="ECO:0007669"/>
    <property type="project" value="TreeGrafter"/>
</dbReference>
<evidence type="ECO:0000256" key="1">
    <source>
        <dbReference type="ARBA" id="ARBA00022630"/>
    </source>
</evidence>
<dbReference type="Gene3D" id="1.25.40.80">
    <property type="match status" value="1"/>
</dbReference>